<gene>
    <name evidence="2" type="ORF">HS088_TW11G00545</name>
</gene>
<evidence type="ECO:0000256" key="1">
    <source>
        <dbReference type="SAM" id="Phobius"/>
    </source>
</evidence>
<keyword evidence="1" id="KW-1133">Transmembrane helix</keyword>
<keyword evidence="1" id="KW-0472">Membrane</keyword>
<feature type="transmembrane region" description="Helical" evidence="1">
    <location>
        <begin position="57"/>
        <end position="81"/>
    </location>
</feature>
<sequence>MFVQLILITFTAFVRAYQYLIMRPMYSKLFQLPCYKFGCCYSLLLQSVVPLAVKLFIYRYILCVTINLKVSFSFAVWVGWLRQRNPIIKVHIARIWVLIMQI</sequence>
<organism evidence="2 3">
    <name type="scientific">Tripterygium wilfordii</name>
    <name type="common">Thunder God vine</name>
    <dbReference type="NCBI Taxonomy" id="458696"/>
    <lineage>
        <taxon>Eukaryota</taxon>
        <taxon>Viridiplantae</taxon>
        <taxon>Streptophyta</taxon>
        <taxon>Embryophyta</taxon>
        <taxon>Tracheophyta</taxon>
        <taxon>Spermatophyta</taxon>
        <taxon>Magnoliopsida</taxon>
        <taxon>eudicotyledons</taxon>
        <taxon>Gunneridae</taxon>
        <taxon>Pentapetalae</taxon>
        <taxon>rosids</taxon>
        <taxon>fabids</taxon>
        <taxon>Celastrales</taxon>
        <taxon>Celastraceae</taxon>
        <taxon>Tripterygium</taxon>
    </lineage>
</organism>
<comment type="caution">
    <text evidence="2">The sequence shown here is derived from an EMBL/GenBank/DDBJ whole genome shotgun (WGS) entry which is preliminary data.</text>
</comment>
<evidence type="ECO:0000313" key="2">
    <source>
        <dbReference type="EMBL" id="KAF5740476.1"/>
    </source>
</evidence>
<dbReference type="EMBL" id="JAAARO010000011">
    <property type="protein sequence ID" value="KAF5740476.1"/>
    <property type="molecule type" value="Genomic_DNA"/>
</dbReference>
<evidence type="ECO:0000313" key="3">
    <source>
        <dbReference type="Proteomes" id="UP000593562"/>
    </source>
</evidence>
<accession>A0A7J7D331</accession>
<dbReference type="InParanoid" id="A0A7J7D331"/>
<keyword evidence="3" id="KW-1185">Reference proteome</keyword>
<protein>
    <submittedName>
        <fullName evidence="2">Uncharacterized protein</fullName>
    </submittedName>
</protein>
<dbReference type="Proteomes" id="UP000593562">
    <property type="component" value="Unassembled WGS sequence"/>
</dbReference>
<keyword evidence="1" id="KW-0812">Transmembrane</keyword>
<name>A0A7J7D331_TRIWF</name>
<reference evidence="2 3" key="1">
    <citation type="journal article" date="2020" name="Nat. Commun.">
        <title>Genome of Tripterygium wilfordii and identification of cytochrome P450 involved in triptolide biosynthesis.</title>
        <authorList>
            <person name="Tu L."/>
            <person name="Su P."/>
            <person name="Zhang Z."/>
            <person name="Gao L."/>
            <person name="Wang J."/>
            <person name="Hu T."/>
            <person name="Zhou J."/>
            <person name="Zhang Y."/>
            <person name="Zhao Y."/>
            <person name="Liu Y."/>
            <person name="Song Y."/>
            <person name="Tong Y."/>
            <person name="Lu Y."/>
            <person name="Yang J."/>
            <person name="Xu C."/>
            <person name="Jia M."/>
            <person name="Peters R.J."/>
            <person name="Huang L."/>
            <person name="Gao W."/>
        </authorList>
    </citation>
    <scope>NUCLEOTIDE SEQUENCE [LARGE SCALE GENOMIC DNA]</scope>
    <source>
        <strain evidence="3">cv. XIE 37</strain>
        <tissue evidence="2">Leaf</tissue>
    </source>
</reference>
<proteinExistence type="predicted"/>
<dbReference type="AlphaFoldDB" id="A0A7J7D331"/>